<dbReference type="InterPro" id="IPR025514">
    <property type="entry name" value="DUF4402"/>
</dbReference>
<proteinExistence type="predicted"/>
<comment type="caution">
    <text evidence="2">The sequence shown here is derived from an EMBL/GenBank/DDBJ whole genome shotgun (WGS) entry which is preliminary data.</text>
</comment>
<protein>
    <submittedName>
        <fullName evidence="2">DUF4402 domain-containing protein</fullName>
    </submittedName>
</protein>
<evidence type="ECO:0000313" key="2">
    <source>
        <dbReference type="EMBL" id="MBD2843117.1"/>
    </source>
</evidence>
<feature type="signal peptide" evidence="1">
    <location>
        <begin position="1"/>
        <end position="20"/>
    </location>
</feature>
<sequence length="165" mass="15753">MKKLILLAAASAVVSAPAMAAPGDTSTAQGSATAEVVAPITLTHVTNAALDFGTFTTGDNGGTVVVDLAGDGTDSGDVTLIGGSAEAADAFTVAGDASRSFSITTSAGSVGNGTDTMNFTTNAPTDGTLNGSGAAAFSVGGTLTVAGGESAGVYTGTYDVTVAYN</sequence>
<dbReference type="EMBL" id="JACXLC010000001">
    <property type="protein sequence ID" value="MBD2843117.1"/>
    <property type="molecule type" value="Genomic_DNA"/>
</dbReference>
<dbReference type="RefSeq" id="WP_190788515.1">
    <property type="nucleotide sequence ID" value="NZ_JACXLC010000001.1"/>
</dbReference>
<gene>
    <name evidence="2" type="ORF">IB285_12720</name>
</gene>
<keyword evidence="3" id="KW-1185">Reference proteome</keyword>
<dbReference type="Pfam" id="PF14352">
    <property type="entry name" value="DUF4402"/>
    <property type="match status" value="1"/>
</dbReference>
<feature type="chain" id="PRO_5046147418" evidence="1">
    <location>
        <begin position="21"/>
        <end position="165"/>
    </location>
</feature>
<dbReference type="Proteomes" id="UP000635384">
    <property type="component" value="Unassembled WGS sequence"/>
</dbReference>
<reference evidence="2 3" key="1">
    <citation type="submission" date="2020-09" db="EMBL/GenBank/DDBJ databases">
        <authorList>
            <person name="Yoon J.-W."/>
        </authorList>
    </citation>
    <scope>NUCLEOTIDE SEQUENCE [LARGE SCALE GENOMIC DNA]</scope>
    <source>
        <strain evidence="2 3">KMU-140</strain>
    </source>
</reference>
<evidence type="ECO:0000256" key="1">
    <source>
        <dbReference type="SAM" id="SignalP"/>
    </source>
</evidence>
<evidence type="ECO:0000313" key="3">
    <source>
        <dbReference type="Proteomes" id="UP000635384"/>
    </source>
</evidence>
<accession>A0ABR8KY17</accession>
<keyword evidence="1" id="KW-0732">Signal</keyword>
<organism evidence="2 3">
    <name type="scientific">Erythrobacter rubeus</name>
    <dbReference type="NCBI Taxonomy" id="2760803"/>
    <lineage>
        <taxon>Bacteria</taxon>
        <taxon>Pseudomonadati</taxon>
        <taxon>Pseudomonadota</taxon>
        <taxon>Alphaproteobacteria</taxon>
        <taxon>Sphingomonadales</taxon>
        <taxon>Erythrobacteraceae</taxon>
        <taxon>Erythrobacter/Porphyrobacter group</taxon>
        <taxon>Erythrobacter</taxon>
    </lineage>
</organism>
<name>A0ABR8KY17_9SPHN</name>